<dbReference type="InterPro" id="IPR015672">
    <property type="entry name" value="GPHR/GTG"/>
</dbReference>
<keyword evidence="4 5" id="KW-0472">Membrane</keyword>
<feature type="transmembrane region" description="Helical" evidence="5">
    <location>
        <begin position="66"/>
        <end position="87"/>
    </location>
</feature>
<proteinExistence type="predicted"/>
<protein>
    <recommendedName>
        <fullName evidence="10">Golgi pH regulator conserved domain-containing protein</fullName>
    </recommendedName>
</protein>
<evidence type="ECO:0000256" key="3">
    <source>
        <dbReference type="ARBA" id="ARBA00022989"/>
    </source>
</evidence>
<feature type="transmembrane region" description="Helical" evidence="5">
    <location>
        <begin position="372"/>
        <end position="392"/>
    </location>
</feature>
<evidence type="ECO:0000256" key="1">
    <source>
        <dbReference type="ARBA" id="ARBA00004141"/>
    </source>
</evidence>
<accession>A0A0L0FU65</accession>
<evidence type="ECO:0000259" key="7">
    <source>
        <dbReference type="Pfam" id="PF12537"/>
    </source>
</evidence>
<dbReference type="GeneID" id="25908055"/>
<dbReference type="AlphaFoldDB" id="A0A0L0FU65"/>
<evidence type="ECO:0000256" key="5">
    <source>
        <dbReference type="SAM" id="Phobius"/>
    </source>
</evidence>
<feature type="transmembrane region" description="Helical" evidence="5">
    <location>
        <begin position="404"/>
        <end position="426"/>
    </location>
</feature>
<dbReference type="PANTHER" id="PTHR15948:SF0">
    <property type="entry name" value="GOLGI PH REGULATOR A-RELATED"/>
    <property type="match status" value="1"/>
</dbReference>
<dbReference type="eggNOG" id="KOG2417">
    <property type="taxonomic scope" value="Eukaryota"/>
</dbReference>
<dbReference type="InterPro" id="IPR025969">
    <property type="entry name" value="ABA_GPCR_dom"/>
</dbReference>
<dbReference type="OrthoDB" id="264392at2759"/>
<feature type="domain" description="Golgi pH regulator conserved" evidence="7">
    <location>
        <begin position="167"/>
        <end position="232"/>
    </location>
</feature>
<feature type="transmembrane region" description="Helical" evidence="5">
    <location>
        <begin position="31"/>
        <end position="54"/>
    </location>
</feature>
<dbReference type="Pfam" id="PF12537">
    <property type="entry name" value="GPHR_N"/>
    <property type="match status" value="1"/>
</dbReference>
<dbReference type="InterPro" id="IPR022535">
    <property type="entry name" value="Golgi_pH-regulator_cons_dom"/>
</dbReference>
<feature type="transmembrane region" description="Helical" evidence="5">
    <location>
        <begin position="173"/>
        <end position="195"/>
    </location>
</feature>
<gene>
    <name evidence="8" type="ORF">SARC_07551</name>
</gene>
<feature type="transmembrane region" description="Helical" evidence="5">
    <location>
        <begin position="99"/>
        <end position="123"/>
    </location>
</feature>
<dbReference type="EMBL" id="KQ242202">
    <property type="protein sequence ID" value="KNC80081.1"/>
    <property type="molecule type" value="Genomic_DNA"/>
</dbReference>
<evidence type="ECO:0000313" key="8">
    <source>
        <dbReference type="EMBL" id="KNC80081.1"/>
    </source>
</evidence>
<feature type="transmembrane region" description="Helical" evidence="5">
    <location>
        <begin position="135"/>
        <end position="153"/>
    </location>
</feature>
<evidence type="ECO:0000313" key="9">
    <source>
        <dbReference type="Proteomes" id="UP000054560"/>
    </source>
</evidence>
<keyword evidence="3 5" id="KW-1133">Transmembrane helix</keyword>
<dbReference type="GO" id="GO:0016020">
    <property type="term" value="C:membrane"/>
    <property type="evidence" value="ECO:0007669"/>
    <property type="project" value="UniProtKB-SubCell"/>
</dbReference>
<evidence type="ECO:0000256" key="2">
    <source>
        <dbReference type="ARBA" id="ARBA00022692"/>
    </source>
</evidence>
<name>A0A0L0FU65_9EUKA</name>
<sequence>MNEAEIVLADNSTIANVIEAPFSSGRLLYDLSIVGLSQALFFGMGWVYFMRFLFRDFEVRNGAVQLTFCGVFSLSCTMFELIIFEIADITDRSSRYMVWRFTIVAMLTMLVAIIPIYTFLLLLHNMRIGARSRAALFLAGVMWMAYLYMFWKLGDPFPMLSADHGFLSIEQGMSRIGVVGVTLMAVLSGFGAVNFPFSNMHMFIKPVNDAEVRAWEKRLLQNYHLIAKKKRQVARLKKEARLENGAQQQQQMGFMQRAYESFSRTFGNSGEQIRRLQQDIVPLEELCRQMYIELLEMRDGQVRNRFSKTILGRLFNIQGLFFSVYCVTKIVMATINIIFNRVGKVDPITRGFEIAVQWLGLQIDVPFWSQQISFICVGIIIVASIRGLLIQLTKVFYAVASSNSASVIVLCLAQVMGTYFCAMVILMRMNMPLEYRYAAPTVVKRFRNVFAVITTLN</sequence>
<keyword evidence="2 5" id="KW-0812">Transmembrane</keyword>
<comment type="subcellular location">
    <subcellularLocation>
        <location evidence="1">Membrane</location>
        <topology evidence="1">Multi-pass membrane protein</topology>
    </subcellularLocation>
</comment>
<organism evidence="8 9">
    <name type="scientific">Sphaeroforma arctica JP610</name>
    <dbReference type="NCBI Taxonomy" id="667725"/>
    <lineage>
        <taxon>Eukaryota</taxon>
        <taxon>Ichthyosporea</taxon>
        <taxon>Ichthyophonida</taxon>
        <taxon>Sphaeroforma</taxon>
    </lineage>
</organism>
<feature type="domain" description="Abscisic acid G-protein coupled receptor-like" evidence="6">
    <location>
        <begin position="306"/>
        <end position="437"/>
    </location>
</feature>
<dbReference type="Proteomes" id="UP000054560">
    <property type="component" value="Unassembled WGS sequence"/>
</dbReference>
<dbReference type="PANTHER" id="PTHR15948">
    <property type="entry name" value="G-PROTEIN COUPLED RECEPTOR 89-RELATED"/>
    <property type="match status" value="1"/>
</dbReference>
<evidence type="ECO:0000259" key="6">
    <source>
        <dbReference type="Pfam" id="PF12430"/>
    </source>
</evidence>
<evidence type="ECO:0000256" key="4">
    <source>
        <dbReference type="ARBA" id="ARBA00023136"/>
    </source>
</evidence>
<keyword evidence="9" id="KW-1185">Reference proteome</keyword>
<dbReference type="RefSeq" id="XP_014153983.1">
    <property type="nucleotide sequence ID" value="XM_014298508.1"/>
</dbReference>
<evidence type="ECO:0008006" key="10">
    <source>
        <dbReference type="Google" id="ProtNLM"/>
    </source>
</evidence>
<reference evidence="8 9" key="1">
    <citation type="submission" date="2011-02" db="EMBL/GenBank/DDBJ databases">
        <title>The Genome Sequence of Sphaeroforma arctica JP610.</title>
        <authorList>
            <consortium name="The Broad Institute Genome Sequencing Platform"/>
            <person name="Russ C."/>
            <person name="Cuomo C."/>
            <person name="Young S.K."/>
            <person name="Zeng Q."/>
            <person name="Gargeya S."/>
            <person name="Alvarado L."/>
            <person name="Berlin A."/>
            <person name="Chapman S.B."/>
            <person name="Chen Z."/>
            <person name="Freedman E."/>
            <person name="Gellesch M."/>
            <person name="Goldberg J."/>
            <person name="Griggs A."/>
            <person name="Gujja S."/>
            <person name="Heilman E."/>
            <person name="Heiman D."/>
            <person name="Howarth C."/>
            <person name="Mehta T."/>
            <person name="Neiman D."/>
            <person name="Pearson M."/>
            <person name="Roberts A."/>
            <person name="Saif S."/>
            <person name="Shea T."/>
            <person name="Shenoy N."/>
            <person name="Sisk P."/>
            <person name="Stolte C."/>
            <person name="Sykes S."/>
            <person name="White J."/>
            <person name="Yandava C."/>
            <person name="Burger G."/>
            <person name="Gray M.W."/>
            <person name="Holland P.W.H."/>
            <person name="King N."/>
            <person name="Lang F.B.F."/>
            <person name="Roger A.J."/>
            <person name="Ruiz-Trillo I."/>
            <person name="Haas B."/>
            <person name="Nusbaum C."/>
            <person name="Birren B."/>
        </authorList>
    </citation>
    <scope>NUCLEOTIDE SEQUENCE [LARGE SCALE GENOMIC DNA]</scope>
    <source>
        <strain evidence="8 9">JP610</strain>
    </source>
</reference>
<dbReference type="Pfam" id="PF12430">
    <property type="entry name" value="ABA_GPCR"/>
    <property type="match status" value="1"/>
</dbReference>